<keyword evidence="1" id="KW-0812">Transmembrane</keyword>
<reference evidence="3" key="1">
    <citation type="journal article" date="2019" name="Int. J. Syst. Evol. Microbiol.">
        <title>The Global Catalogue of Microorganisms (GCM) 10K type strain sequencing project: providing services to taxonomists for standard genome sequencing and annotation.</title>
        <authorList>
            <consortium name="The Broad Institute Genomics Platform"/>
            <consortium name="The Broad Institute Genome Sequencing Center for Infectious Disease"/>
            <person name="Wu L."/>
            <person name="Ma J."/>
        </authorList>
    </citation>
    <scope>NUCLEOTIDE SEQUENCE [LARGE SCALE GENOMIC DNA]</scope>
    <source>
        <strain evidence="3">CGMCC 1.12989</strain>
    </source>
</reference>
<gene>
    <name evidence="2" type="ORF">ACFO0A_13200</name>
</gene>
<keyword evidence="3" id="KW-1185">Reference proteome</keyword>
<organism evidence="2 3">
    <name type="scientific">Novosphingobium tardum</name>
    <dbReference type="NCBI Taxonomy" id="1538021"/>
    <lineage>
        <taxon>Bacteria</taxon>
        <taxon>Pseudomonadati</taxon>
        <taxon>Pseudomonadota</taxon>
        <taxon>Alphaproteobacteria</taxon>
        <taxon>Sphingomonadales</taxon>
        <taxon>Sphingomonadaceae</taxon>
        <taxon>Novosphingobium</taxon>
    </lineage>
</organism>
<dbReference type="EMBL" id="JBHSDR010000006">
    <property type="protein sequence ID" value="MFC4296011.1"/>
    <property type="molecule type" value="Genomic_DNA"/>
</dbReference>
<evidence type="ECO:0000256" key="1">
    <source>
        <dbReference type="SAM" id="Phobius"/>
    </source>
</evidence>
<dbReference type="RefSeq" id="WP_379539466.1">
    <property type="nucleotide sequence ID" value="NZ_JBHSDR010000006.1"/>
</dbReference>
<evidence type="ECO:0000313" key="2">
    <source>
        <dbReference type="EMBL" id="MFC4296011.1"/>
    </source>
</evidence>
<keyword evidence="1" id="KW-0472">Membrane</keyword>
<proteinExistence type="predicted"/>
<keyword evidence="1" id="KW-1133">Transmembrane helix</keyword>
<evidence type="ECO:0000313" key="3">
    <source>
        <dbReference type="Proteomes" id="UP001595828"/>
    </source>
</evidence>
<sequence>MGPGETIALIAVVILIIVGLGVMGSMYSRRLAFKERQLELRIAQENSAAPARSTDDVAKLEQRVRVLERIATDNPGRLAAAIEDLRQPHPLKEELQ</sequence>
<accession>A0ABV8RUT0</accession>
<name>A0ABV8RUT0_9SPHN</name>
<dbReference type="Proteomes" id="UP001595828">
    <property type="component" value="Unassembled WGS sequence"/>
</dbReference>
<protein>
    <recommendedName>
        <fullName evidence="4">Phage shock protein B</fullName>
    </recommendedName>
</protein>
<evidence type="ECO:0008006" key="4">
    <source>
        <dbReference type="Google" id="ProtNLM"/>
    </source>
</evidence>
<comment type="caution">
    <text evidence="2">The sequence shown here is derived from an EMBL/GenBank/DDBJ whole genome shotgun (WGS) entry which is preliminary data.</text>
</comment>
<feature type="transmembrane region" description="Helical" evidence="1">
    <location>
        <begin position="6"/>
        <end position="27"/>
    </location>
</feature>